<feature type="chain" id="PRO_5047010259" description="DUF7907 domain-containing protein" evidence="1">
    <location>
        <begin position="20"/>
        <end position="185"/>
    </location>
</feature>
<keyword evidence="1" id="KW-0732">Signal</keyword>
<accession>A0ABR0K864</accession>
<organism evidence="3 4">
    <name type="scientific">Lithohypha guttulata</name>
    <dbReference type="NCBI Taxonomy" id="1690604"/>
    <lineage>
        <taxon>Eukaryota</taxon>
        <taxon>Fungi</taxon>
        <taxon>Dikarya</taxon>
        <taxon>Ascomycota</taxon>
        <taxon>Pezizomycotina</taxon>
        <taxon>Eurotiomycetes</taxon>
        <taxon>Chaetothyriomycetidae</taxon>
        <taxon>Chaetothyriales</taxon>
        <taxon>Trichomeriaceae</taxon>
        <taxon>Lithohypha</taxon>
    </lineage>
</organism>
<dbReference type="EMBL" id="JAVRRG010000070">
    <property type="protein sequence ID" value="KAK5089825.1"/>
    <property type="molecule type" value="Genomic_DNA"/>
</dbReference>
<dbReference type="Proteomes" id="UP001345013">
    <property type="component" value="Unassembled WGS sequence"/>
</dbReference>
<evidence type="ECO:0000259" key="2">
    <source>
        <dbReference type="Pfam" id="PF25484"/>
    </source>
</evidence>
<evidence type="ECO:0000313" key="4">
    <source>
        <dbReference type="Proteomes" id="UP001345013"/>
    </source>
</evidence>
<name>A0ABR0K864_9EURO</name>
<evidence type="ECO:0000256" key="1">
    <source>
        <dbReference type="SAM" id="SignalP"/>
    </source>
</evidence>
<feature type="domain" description="DUF7907" evidence="2">
    <location>
        <begin position="31"/>
        <end position="182"/>
    </location>
</feature>
<feature type="signal peptide" evidence="1">
    <location>
        <begin position="1"/>
        <end position="19"/>
    </location>
</feature>
<dbReference type="Pfam" id="PF25484">
    <property type="entry name" value="DUF7907"/>
    <property type="match status" value="1"/>
</dbReference>
<gene>
    <name evidence="3" type="ORF">LTR24_005878</name>
</gene>
<reference evidence="3 4" key="1">
    <citation type="submission" date="2023-08" db="EMBL/GenBank/DDBJ databases">
        <title>Black Yeasts Isolated from many extreme environments.</title>
        <authorList>
            <person name="Coleine C."/>
            <person name="Stajich J.E."/>
            <person name="Selbmann L."/>
        </authorList>
    </citation>
    <scope>NUCLEOTIDE SEQUENCE [LARGE SCALE GENOMIC DNA]</scope>
    <source>
        <strain evidence="3 4">CCFEE 5885</strain>
    </source>
</reference>
<dbReference type="InterPro" id="IPR057229">
    <property type="entry name" value="DUF7907"/>
</dbReference>
<keyword evidence="4" id="KW-1185">Reference proteome</keyword>
<comment type="caution">
    <text evidence="3">The sequence shown here is derived from an EMBL/GenBank/DDBJ whole genome shotgun (WGS) entry which is preliminary data.</text>
</comment>
<evidence type="ECO:0000313" key="3">
    <source>
        <dbReference type="EMBL" id="KAK5089825.1"/>
    </source>
</evidence>
<protein>
    <recommendedName>
        <fullName evidence="2">DUF7907 domain-containing protein</fullName>
    </recommendedName>
</protein>
<sequence>MLLAAFASLGLTLASLTSASPLKPRQASHPDRFHLQTQVYPGINDSGTNKNGLFVFSYHTGAGLGMAAADPPTGPSDENSWFYFNDTDTGLYWTYTNNTIGPWPTALLYGPYQAFNPISISIAGEDATPGFFFNQTGLQSNLSENGWLACDWWYQDPQIFAFNGHLAGPLPTSCSRVNLVPVAVT</sequence>
<proteinExistence type="predicted"/>